<dbReference type="InterPro" id="IPR046725">
    <property type="entry name" value="DUF6617"/>
</dbReference>
<dbReference type="Pfam" id="PF20322">
    <property type="entry name" value="DUF6617"/>
    <property type="match status" value="1"/>
</dbReference>
<evidence type="ECO:0000313" key="1">
    <source>
        <dbReference type="EMBL" id="PWG04926.1"/>
    </source>
</evidence>
<sequence length="321" mass="38656">MINDIYASLISITEGIHKDKKNERDYKELNNNFKNSVAYKTPPLFTISFTEKDFGAKRKYYKKLIDIETCNKFNKLIDSFPENAIEHEHIFNYQKIFDQYKHHLRNVDNYIKKYNFHRENIQEENTFVIQYLKTNMIWLYLELQERFAEYGEEDRFTVEEIYKHHFNEVLNEYDIVKNKDKTTNKTELKSNTKVSKKLNKKVSFGYLKEDKNWLLKILKRLQFSIDLLDTSTDVEDLYKLLLTENFNQIEKKIYLDCKTTEFKYVVNKLKMHFKNLNPTIIESTGLFYTKLGKPLTAQNLYSKNNNPLKKESIDNIFKQIQ</sequence>
<proteinExistence type="predicted"/>
<evidence type="ECO:0000313" key="2">
    <source>
        <dbReference type="Proteomes" id="UP000245670"/>
    </source>
</evidence>
<keyword evidence="2" id="KW-1185">Reference proteome</keyword>
<comment type="caution">
    <text evidence="1">The sequence shown here is derived from an EMBL/GenBank/DDBJ whole genome shotgun (WGS) entry which is preliminary data.</text>
</comment>
<organism evidence="1 2">
    <name type="scientific">Polaribacter aquimarinus</name>
    <dbReference type="NCBI Taxonomy" id="2100726"/>
    <lineage>
        <taxon>Bacteria</taxon>
        <taxon>Pseudomonadati</taxon>
        <taxon>Bacteroidota</taxon>
        <taxon>Flavobacteriia</taxon>
        <taxon>Flavobacteriales</taxon>
        <taxon>Flavobacteriaceae</taxon>
    </lineage>
</organism>
<dbReference type="EMBL" id="QFFG01000004">
    <property type="protein sequence ID" value="PWG04926.1"/>
    <property type="molecule type" value="Genomic_DNA"/>
</dbReference>
<reference evidence="1 2" key="1">
    <citation type="submission" date="2018-05" db="EMBL/GenBank/DDBJ databases">
        <title>Polaribacter aquimarinus sp. nov., isolated from sediment in a sediment of sea.</title>
        <authorList>
            <person name="Lu D."/>
        </authorList>
    </citation>
    <scope>NUCLEOTIDE SEQUENCE [LARGE SCALE GENOMIC DNA]</scope>
    <source>
        <strain evidence="1 2">ZY113</strain>
    </source>
</reference>
<accession>A0A2U2J9A6</accession>
<dbReference type="Proteomes" id="UP000245670">
    <property type="component" value="Unassembled WGS sequence"/>
</dbReference>
<dbReference type="AlphaFoldDB" id="A0A2U2J9A6"/>
<gene>
    <name evidence="1" type="ORF">DIS07_10670</name>
</gene>
<name>A0A2U2J9A6_9FLAO</name>
<dbReference type="RefSeq" id="WP_109405242.1">
    <property type="nucleotide sequence ID" value="NZ_QFFG01000004.1"/>
</dbReference>
<dbReference type="OrthoDB" id="641012at2"/>
<protein>
    <submittedName>
        <fullName evidence="1">Uncharacterized protein</fullName>
    </submittedName>
</protein>